<comment type="caution">
    <text evidence="13">The sequence shown here is derived from an EMBL/GenBank/DDBJ whole genome shotgun (WGS) entry which is preliminary data.</text>
</comment>
<evidence type="ECO:0000259" key="11">
    <source>
        <dbReference type="PROSITE" id="PS50111"/>
    </source>
</evidence>
<dbReference type="PATRIC" id="fig|317659.3.peg.67"/>
<evidence type="ECO:0000256" key="8">
    <source>
        <dbReference type="ARBA" id="ARBA00029447"/>
    </source>
</evidence>
<dbReference type="PANTHER" id="PTHR32089:SF119">
    <property type="entry name" value="METHYL-ACCEPTING CHEMOTAXIS PROTEIN CTPL"/>
    <property type="match status" value="1"/>
</dbReference>
<dbReference type="GO" id="GO:0004888">
    <property type="term" value="F:transmembrane signaling receptor activity"/>
    <property type="evidence" value="ECO:0007669"/>
    <property type="project" value="InterPro"/>
</dbReference>
<feature type="transmembrane region" description="Helical" evidence="10">
    <location>
        <begin position="193"/>
        <end position="214"/>
    </location>
</feature>
<evidence type="ECO:0000313" key="14">
    <source>
        <dbReference type="Proteomes" id="UP000051335"/>
    </source>
</evidence>
<dbReference type="PRINTS" id="PR00260">
    <property type="entry name" value="CHEMTRNSDUCR"/>
</dbReference>
<evidence type="ECO:0000256" key="5">
    <source>
        <dbReference type="ARBA" id="ARBA00022989"/>
    </source>
</evidence>
<organism evidence="13 14">
    <name type="scientific">Pseudomonas syringae pv. coryli</name>
    <dbReference type="NCBI Taxonomy" id="317659"/>
    <lineage>
        <taxon>Bacteria</taxon>
        <taxon>Pseudomonadati</taxon>
        <taxon>Pseudomonadota</taxon>
        <taxon>Gammaproteobacteria</taxon>
        <taxon>Pseudomonadales</taxon>
        <taxon>Pseudomonadaceae</taxon>
        <taxon>Pseudomonas</taxon>
    </lineage>
</organism>
<dbReference type="Pfam" id="PF00015">
    <property type="entry name" value="MCPsignal"/>
    <property type="match status" value="1"/>
</dbReference>
<keyword evidence="7 9" id="KW-0807">Transducer</keyword>
<dbReference type="SUPFAM" id="SSF58104">
    <property type="entry name" value="Methyl-accepting chemotaxis protein (MCP) signaling domain"/>
    <property type="match status" value="1"/>
</dbReference>
<dbReference type="InterPro" id="IPR003660">
    <property type="entry name" value="HAMP_dom"/>
</dbReference>
<dbReference type="InterPro" id="IPR047347">
    <property type="entry name" value="YvaQ-like_sensor"/>
</dbReference>
<gene>
    <name evidence="13" type="ORF">ALO75_00044</name>
</gene>
<keyword evidence="14" id="KW-1185">Reference proteome</keyword>
<feature type="domain" description="Methyl-accepting transducer" evidence="11">
    <location>
        <begin position="273"/>
        <end position="509"/>
    </location>
</feature>
<dbReference type="InterPro" id="IPR004090">
    <property type="entry name" value="Chemotax_Me-accpt_rcpt"/>
</dbReference>
<proteinExistence type="inferred from homology"/>
<keyword evidence="4 10" id="KW-0812">Transmembrane</keyword>
<keyword evidence="3" id="KW-0488">Methylation</keyword>
<accession>A0A0P9PQI5</accession>
<evidence type="ECO:0000256" key="1">
    <source>
        <dbReference type="ARBA" id="ARBA00004651"/>
    </source>
</evidence>
<evidence type="ECO:0000256" key="7">
    <source>
        <dbReference type="ARBA" id="ARBA00023224"/>
    </source>
</evidence>
<dbReference type="AlphaFoldDB" id="A0A0P9PQI5"/>
<evidence type="ECO:0000256" key="6">
    <source>
        <dbReference type="ARBA" id="ARBA00023136"/>
    </source>
</evidence>
<dbReference type="InterPro" id="IPR024478">
    <property type="entry name" value="HlyB_4HB_MCP"/>
</dbReference>
<dbReference type="InterPro" id="IPR004089">
    <property type="entry name" value="MCPsignal_dom"/>
</dbReference>
<dbReference type="Gene3D" id="6.10.340.10">
    <property type="match status" value="1"/>
</dbReference>
<feature type="transmembrane region" description="Helical" evidence="10">
    <location>
        <begin position="12"/>
        <end position="30"/>
    </location>
</feature>
<dbReference type="GO" id="GO:0006935">
    <property type="term" value="P:chemotaxis"/>
    <property type="evidence" value="ECO:0007669"/>
    <property type="project" value="InterPro"/>
</dbReference>
<dbReference type="EMBL" id="LJQC01000366">
    <property type="protein sequence ID" value="KPX02173.1"/>
    <property type="molecule type" value="Genomic_DNA"/>
</dbReference>
<evidence type="ECO:0000313" key="13">
    <source>
        <dbReference type="EMBL" id="KPX02173.1"/>
    </source>
</evidence>
<dbReference type="CDD" id="cd19411">
    <property type="entry name" value="MCP2201-like_sensor"/>
    <property type="match status" value="1"/>
</dbReference>
<evidence type="ECO:0000256" key="4">
    <source>
        <dbReference type="ARBA" id="ARBA00022692"/>
    </source>
</evidence>
<evidence type="ECO:0000256" key="10">
    <source>
        <dbReference type="SAM" id="Phobius"/>
    </source>
</evidence>
<protein>
    <submittedName>
        <fullName evidence="13">Methyl-accepting chemotaxis protein</fullName>
    </submittedName>
</protein>
<dbReference type="Proteomes" id="UP000051335">
    <property type="component" value="Unassembled WGS sequence"/>
</dbReference>
<dbReference type="PROSITE" id="PS50111">
    <property type="entry name" value="CHEMOTAXIS_TRANSDUC_2"/>
    <property type="match status" value="1"/>
</dbReference>
<dbReference type="GO" id="GO:0005886">
    <property type="term" value="C:plasma membrane"/>
    <property type="evidence" value="ECO:0007669"/>
    <property type="project" value="UniProtKB-SubCell"/>
</dbReference>
<dbReference type="PANTHER" id="PTHR32089">
    <property type="entry name" value="METHYL-ACCEPTING CHEMOTAXIS PROTEIN MCPB"/>
    <property type="match status" value="1"/>
</dbReference>
<name>A0A0P9PQI5_9PSED</name>
<dbReference type="PROSITE" id="PS50885">
    <property type="entry name" value="HAMP"/>
    <property type="match status" value="1"/>
</dbReference>
<evidence type="ECO:0000256" key="3">
    <source>
        <dbReference type="ARBA" id="ARBA00022481"/>
    </source>
</evidence>
<reference evidence="13 14" key="1">
    <citation type="submission" date="2015-09" db="EMBL/GenBank/DDBJ databases">
        <title>Genome announcement of multiple Pseudomonas syringae strains.</title>
        <authorList>
            <person name="Thakur S."/>
            <person name="Wang P.W."/>
            <person name="Gong Y."/>
            <person name="Weir B.S."/>
            <person name="Guttman D.S."/>
        </authorList>
    </citation>
    <scope>NUCLEOTIDE SEQUENCE [LARGE SCALE GENOMIC DNA]</scope>
    <source>
        <strain evidence="13 14">ICMP17001</strain>
    </source>
</reference>
<evidence type="ECO:0000256" key="9">
    <source>
        <dbReference type="PROSITE-ProRule" id="PRU00284"/>
    </source>
</evidence>
<dbReference type="GO" id="GO:0007165">
    <property type="term" value="P:signal transduction"/>
    <property type="evidence" value="ECO:0007669"/>
    <property type="project" value="UniProtKB-KW"/>
</dbReference>
<keyword evidence="5 10" id="KW-1133">Transmembrane helix</keyword>
<keyword evidence="6 10" id="KW-0472">Membrane</keyword>
<dbReference type="SMART" id="SM00283">
    <property type="entry name" value="MA"/>
    <property type="match status" value="1"/>
</dbReference>
<evidence type="ECO:0000256" key="2">
    <source>
        <dbReference type="ARBA" id="ARBA00022475"/>
    </source>
</evidence>
<dbReference type="FunFam" id="1.10.287.950:FF:000001">
    <property type="entry name" value="Methyl-accepting chemotaxis sensory transducer"/>
    <property type="match status" value="1"/>
</dbReference>
<comment type="similarity">
    <text evidence="8">Belongs to the methyl-accepting chemotaxis (MCP) protein family.</text>
</comment>
<dbReference type="Gene3D" id="1.10.287.950">
    <property type="entry name" value="Methyl-accepting chemotaxis protein"/>
    <property type="match status" value="1"/>
</dbReference>
<keyword evidence="2" id="KW-1003">Cell membrane</keyword>
<sequence>MKNQVSLATRIGLGFAAVVSLLILITAVGIQRVGFIDSTLEDVGENAAKVQRYAINFRGSVHNRAIALRDAVLVNNDQDLALHLAEMTRLEKDYVDSAVPMEQLFTKPNVSAEERQLLRGIKEIEQQTLSSTKSVIALRRAGDIAGAQALLLSQTSGNYSEWLKRINALIDHEEASIRVQLDNVQATASQFRGLMLLATAFAVLLSIVLSAFIIRFVKKTLGAEPVDVAEAIRRLAAGDLQQTITTAYPDSVMGVLRTALNRLSETITDVRMAAQEVSQSSTVLSTASSANNAQIMVQTREAEQVATAISEMAATVSEVSGYAAQAADAARLADSEVANGNTLVEGTTTAIEQLAATLTETTSTVERVSRHGEEIEKVIEVINSIASQTNLLALNAAIEAARAGEHGRGFAVVADEVRSLANRTQLSTQEIQNMISTLQGGTETAAQNMRDSCELVNRAVEQTRNAQSALSRINQEVSAINHMNAQIASASVQQSAVAEDVAINITSIHDSTLKSANGSQQVATASEELAQLADRLTRKVAFFKAG</sequence>
<dbReference type="Pfam" id="PF12729">
    <property type="entry name" value="4HB_MCP_1"/>
    <property type="match status" value="1"/>
</dbReference>
<feature type="domain" description="HAMP" evidence="12">
    <location>
        <begin position="227"/>
        <end position="272"/>
    </location>
</feature>
<evidence type="ECO:0000259" key="12">
    <source>
        <dbReference type="PROSITE" id="PS50885"/>
    </source>
</evidence>
<comment type="subcellular location">
    <subcellularLocation>
        <location evidence="1">Cell membrane</location>
        <topology evidence="1">Multi-pass membrane protein</topology>
    </subcellularLocation>
</comment>